<accession>A0A388TJK7</accession>
<comment type="caution">
    <text evidence="1">The sequence shown here is derived from an EMBL/GenBank/DDBJ whole genome shotgun (WGS) entry which is preliminary data.</text>
</comment>
<reference evidence="1 2" key="1">
    <citation type="journal article" date="2019" name="ISME J.">
        <title>Genome analyses of uncultured TG2/ZB3 bacteria in 'Margulisbacteria' specifically attached to ectosymbiotic spirochetes of protists in the termite gut.</title>
        <authorList>
            <person name="Utami Y.D."/>
            <person name="Kuwahara H."/>
            <person name="Igai K."/>
            <person name="Murakami T."/>
            <person name="Sugaya K."/>
            <person name="Morikawa T."/>
            <person name="Nagura Y."/>
            <person name="Yuki M."/>
            <person name="Deevong P."/>
            <person name="Inoue T."/>
            <person name="Kihara K."/>
            <person name="Lo N."/>
            <person name="Yamada A."/>
            <person name="Ohkuma M."/>
            <person name="Hongoh Y."/>
        </authorList>
    </citation>
    <scope>NUCLEOTIDE SEQUENCE [LARGE SCALE GENOMIC DNA]</scope>
    <source>
        <strain evidence="1">NkOx7-02</strain>
    </source>
</reference>
<protein>
    <recommendedName>
        <fullName evidence="3">Phage tail fiber protein</fullName>
    </recommendedName>
</protein>
<proteinExistence type="predicted"/>
<dbReference type="Proteomes" id="UP000275925">
    <property type="component" value="Unassembled WGS sequence"/>
</dbReference>
<organism evidence="1 2">
    <name type="scientific">Candidatus Termititenax persephonae</name>
    <dbReference type="NCBI Taxonomy" id="2218525"/>
    <lineage>
        <taxon>Bacteria</taxon>
        <taxon>Bacillati</taxon>
        <taxon>Candidatus Margulisiibacteriota</taxon>
        <taxon>Candidatus Termititenacia</taxon>
        <taxon>Candidatus Termititenacales</taxon>
        <taxon>Candidatus Termititenacaceae</taxon>
        <taxon>Candidatus Termititenax</taxon>
    </lineage>
</organism>
<name>A0A388TJK7_9BACT</name>
<gene>
    <name evidence="1" type="ORF">NO2_1657</name>
</gene>
<feature type="non-terminal residue" evidence="1">
    <location>
        <position position="237"/>
    </location>
</feature>
<dbReference type="AlphaFoldDB" id="A0A388TJK7"/>
<evidence type="ECO:0008006" key="3">
    <source>
        <dbReference type="Google" id="ProtNLM"/>
    </source>
</evidence>
<sequence>MADDYNDQIKYKESPYNIDSDKAITALGMRKALGTKEDVANRQEAGDAAATLDSNSLDTKYPSSKLVGANLATVRANLSAEITNRANADTALQNGKEASIAAGTTAQYWRGDKTWQTLSDSHTHDTRYYTETEVDAKLSDKQDKIAAASGTADGLMSAADKAKLSGIAENANNYTHPTATEYGSGLYKVTVNGLGHVTAATAATKADITALGIPGSDTTYAHPTATEYGSGLYKVTV</sequence>
<dbReference type="EMBL" id="BGZO01000154">
    <property type="protein sequence ID" value="GBR77243.1"/>
    <property type="molecule type" value="Genomic_DNA"/>
</dbReference>
<evidence type="ECO:0000313" key="1">
    <source>
        <dbReference type="EMBL" id="GBR77243.1"/>
    </source>
</evidence>
<keyword evidence="2" id="KW-1185">Reference proteome</keyword>
<evidence type="ECO:0000313" key="2">
    <source>
        <dbReference type="Proteomes" id="UP000275925"/>
    </source>
</evidence>